<feature type="compositionally biased region" description="Polar residues" evidence="1">
    <location>
        <begin position="133"/>
        <end position="152"/>
    </location>
</feature>
<name>A0A7J6SAB3_PEROL</name>
<comment type="caution">
    <text evidence="2">The sequence shown here is derived from an EMBL/GenBank/DDBJ whole genome shotgun (WGS) entry which is preliminary data.</text>
</comment>
<dbReference type="AlphaFoldDB" id="A0A7J6SAB3"/>
<dbReference type="EMBL" id="JABANO010020139">
    <property type="protein sequence ID" value="KAF4728990.1"/>
    <property type="molecule type" value="Genomic_DNA"/>
</dbReference>
<dbReference type="Proteomes" id="UP000553632">
    <property type="component" value="Unassembled WGS sequence"/>
</dbReference>
<organism evidence="2 3">
    <name type="scientific">Perkinsus olseni</name>
    <name type="common">Perkinsus atlanticus</name>
    <dbReference type="NCBI Taxonomy" id="32597"/>
    <lineage>
        <taxon>Eukaryota</taxon>
        <taxon>Sar</taxon>
        <taxon>Alveolata</taxon>
        <taxon>Perkinsozoa</taxon>
        <taxon>Perkinsea</taxon>
        <taxon>Perkinsida</taxon>
        <taxon>Perkinsidae</taxon>
        <taxon>Perkinsus</taxon>
    </lineage>
</organism>
<proteinExistence type="predicted"/>
<feature type="non-terminal residue" evidence="2">
    <location>
        <position position="1"/>
    </location>
</feature>
<gene>
    <name evidence="2" type="ORF">FOZ63_016732</name>
</gene>
<evidence type="ECO:0000256" key="1">
    <source>
        <dbReference type="SAM" id="MobiDB-lite"/>
    </source>
</evidence>
<feature type="non-terminal residue" evidence="2">
    <location>
        <position position="244"/>
    </location>
</feature>
<evidence type="ECO:0000313" key="3">
    <source>
        <dbReference type="Proteomes" id="UP000553632"/>
    </source>
</evidence>
<evidence type="ECO:0000313" key="2">
    <source>
        <dbReference type="EMBL" id="KAF4728990.1"/>
    </source>
</evidence>
<protein>
    <submittedName>
        <fullName evidence="2">Uncharacterized protein</fullName>
    </submittedName>
</protein>
<sequence>PDSQRTPSLRLCWTNENWVLFLGSPSRCKQGINEGFSPVVMTVKKDEHHTSPAVAAGSMVEENELSLEASAVIHPSSIRAVDEANEGRVTGADNNYNPPRDASMITTHEDAPLYTPSTTATVTLPVPTIDWSAPSSTGQPSQETESHQSAPTASMAPMMTPAIGSYFNEQAIEQFNEVSLKISVGERQSLEASLILFCTTARCLQSTLGNDKPWYFQRMTVDKADGLAFNPPTLGLTRVNELCF</sequence>
<reference evidence="2 3" key="1">
    <citation type="submission" date="2020-04" db="EMBL/GenBank/DDBJ databases">
        <title>Perkinsus olseni comparative genomics.</title>
        <authorList>
            <person name="Bogema D.R."/>
        </authorList>
    </citation>
    <scope>NUCLEOTIDE SEQUENCE [LARGE SCALE GENOMIC DNA]</scope>
    <source>
        <strain evidence="2 3">ATCC PRA-207</strain>
    </source>
</reference>
<feature type="region of interest" description="Disordered" evidence="1">
    <location>
        <begin position="130"/>
        <end position="153"/>
    </location>
</feature>
<accession>A0A7J6SAB3</accession>
<keyword evidence="3" id="KW-1185">Reference proteome</keyword>